<organism evidence="3 4">
    <name type="scientific">Pararhodospirillum photometricum DSM 122</name>
    <dbReference type="NCBI Taxonomy" id="1150469"/>
    <lineage>
        <taxon>Bacteria</taxon>
        <taxon>Pseudomonadati</taxon>
        <taxon>Pseudomonadota</taxon>
        <taxon>Alphaproteobacteria</taxon>
        <taxon>Rhodospirillales</taxon>
        <taxon>Rhodospirillaceae</taxon>
        <taxon>Pararhodospirillum</taxon>
    </lineage>
</organism>
<name>H6SIV9_PARPM</name>
<gene>
    <name evidence="3" type="ORF">RSPPHO_01298</name>
</gene>
<protein>
    <submittedName>
        <fullName evidence="3">Uncharacterized protein</fullName>
    </submittedName>
</protein>
<dbReference type="AlphaFoldDB" id="H6SIV9"/>
<dbReference type="InterPro" id="IPR018537">
    <property type="entry name" value="Peptidoglycan-bd_3"/>
</dbReference>
<dbReference type="STRING" id="1150469.RSPPHO_01298"/>
<dbReference type="CDD" id="cd13926">
    <property type="entry name" value="N-acetylmuramidase_GH108"/>
    <property type="match status" value="1"/>
</dbReference>
<dbReference type="Pfam" id="PF09374">
    <property type="entry name" value="PG_binding_3"/>
    <property type="match status" value="1"/>
</dbReference>
<dbReference type="Proteomes" id="UP000033220">
    <property type="component" value="Chromosome DSM 122"/>
</dbReference>
<keyword evidence="4" id="KW-1185">Reference proteome</keyword>
<dbReference type="InterPro" id="IPR008565">
    <property type="entry name" value="TtsA-like_GH18_dom"/>
</dbReference>
<reference evidence="3 4" key="1">
    <citation type="submission" date="2012-02" db="EMBL/GenBank/DDBJ databases">
        <title>Shotgun genome sequence of Phaeospirillum photometricum DSM 122.</title>
        <authorList>
            <person name="Duquesne K."/>
            <person name="Sturgis J."/>
        </authorList>
    </citation>
    <scope>NUCLEOTIDE SEQUENCE [LARGE SCALE GENOMIC DNA]</scope>
    <source>
        <strain evidence="4">DSM122</strain>
    </source>
</reference>
<sequence>MRRSAPGAVGSRVMAMTTVDQILTDIVRREGGLVDHPADPGGITNHGISLCYAKGIGLDLDGDGDTDADDIRRVTPAEAVERFREDFYLSPRIHTLPAALQPVLVDWAVNSGSAPPILALQRALNQVVATAADLFPGLEAITEDGRIGPRTRARAQAVLDQVPAAVIVNEICDARVRFYRALAGARPSQRVFLRGWLARANAFREVVR</sequence>
<proteinExistence type="predicted"/>
<dbReference type="eggNOG" id="COG3926">
    <property type="taxonomic scope" value="Bacteria"/>
</dbReference>
<evidence type="ECO:0000313" key="3">
    <source>
        <dbReference type="EMBL" id="CCG07924.1"/>
    </source>
</evidence>
<dbReference type="Gene3D" id="1.20.141.10">
    <property type="entry name" value="Chitosanase, subunit A, domain 1"/>
    <property type="match status" value="1"/>
</dbReference>
<dbReference type="HOGENOM" id="CLU_082693_1_1_5"/>
<dbReference type="KEGG" id="rpm:RSPPHO_01298"/>
<evidence type="ECO:0000313" key="4">
    <source>
        <dbReference type="Proteomes" id="UP000033220"/>
    </source>
</evidence>
<dbReference type="Pfam" id="PF05838">
    <property type="entry name" value="Glyco_hydro_108"/>
    <property type="match status" value="1"/>
</dbReference>
<evidence type="ECO:0000259" key="2">
    <source>
        <dbReference type="Pfam" id="PF09374"/>
    </source>
</evidence>
<dbReference type="SUPFAM" id="SSF53955">
    <property type="entry name" value="Lysozyme-like"/>
    <property type="match status" value="1"/>
</dbReference>
<evidence type="ECO:0000259" key="1">
    <source>
        <dbReference type="Pfam" id="PF05838"/>
    </source>
</evidence>
<feature type="domain" description="TtsA-like Glycoside hydrolase family 108" evidence="1">
    <location>
        <begin position="24"/>
        <end position="112"/>
    </location>
</feature>
<dbReference type="InterPro" id="IPR023346">
    <property type="entry name" value="Lysozyme-like_dom_sf"/>
</dbReference>
<feature type="domain" description="Peptidoglycan binding" evidence="2">
    <location>
        <begin position="116"/>
        <end position="200"/>
    </location>
</feature>
<dbReference type="EMBL" id="HE663493">
    <property type="protein sequence ID" value="CCG07924.1"/>
    <property type="molecule type" value="Genomic_DNA"/>
</dbReference>
<dbReference type="PATRIC" id="fig|1150469.3.peg.1464"/>
<accession>H6SIV9</accession>